<keyword evidence="2" id="KW-1185">Reference proteome</keyword>
<dbReference type="EMBL" id="CM047905">
    <property type="protein sequence ID" value="KAJ0089043.1"/>
    <property type="molecule type" value="Genomic_DNA"/>
</dbReference>
<accession>A0ACC1AQW7</accession>
<protein>
    <submittedName>
        <fullName evidence="1">Uncharacterized protein</fullName>
    </submittedName>
</protein>
<gene>
    <name evidence="1" type="ORF">Patl1_33289</name>
</gene>
<evidence type="ECO:0000313" key="1">
    <source>
        <dbReference type="EMBL" id="KAJ0089043.1"/>
    </source>
</evidence>
<evidence type="ECO:0000313" key="2">
    <source>
        <dbReference type="Proteomes" id="UP001164250"/>
    </source>
</evidence>
<organism evidence="1 2">
    <name type="scientific">Pistacia atlantica</name>
    <dbReference type="NCBI Taxonomy" id="434234"/>
    <lineage>
        <taxon>Eukaryota</taxon>
        <taxon>Viridiplantae</taxon>
        <taxon>Streptophyta</taxon>
        <taxon>Embryophyta</taxon>
        <taxon>Tracheophyta</taxon>
        <taxon>Spermatophyta</taxon>
        <taxon>Magnoliopsida</taxon>
        <taxon>eudicotyledons</taxon>
        <taxon>Gunneridae</taxon>
        <taxon>Pentapetalae</taxon>
        <taxon>rosids</taxon>
        <taxon>malvids</taxon>
        <taxon>Sapindales</taxon>
        <taxon>Anacardiaceae</taxon>
        <taxon>Pistacia</taxon>
    </lineage>
</organism>
<name>A0ACC1AQW7_9ROSI</name>
<dbReference type="Proteomes" id="UP001164250">
    <property type="component" value="Chromosome 9"/>
</dbReference>
<comment type="caution">
    <text evidence="1">The sequence shown here is derived from an EMBL/GenBank/DDBJ whole genome shotgun (WGS) entry which is preliminary data.</text>
</comment>
<sequence length="158" mass="18182">MTIRRLNSSLRHKTSSSERGTGKDDDEELVSDIEIVQQWAAIERLPTFDRLKSPPFDKEGEGKVVDGEGKRVVDVMKLGLVERCVFLEKLIKHIEHDNLKLLRKIRGRIELVDLELPTIEAYMFMYDSTHGIFKGTLKVVDESTLEINGKQIKIFSKR</sequence>
<reference evidence="2" key="1">
    <citation type="journal article" date="2023" name="G3 (Bethesda)">
        <title>Genome assembly and association tests identify interacting loci associated with vigor, precocity, and sex in interspecific pistachio rootstocks.</title>
        <authorList>
            <person name="Palmer W."/>
            <person name="Jacygrad E."/>
            <person name="Sagayaradj S."/>
            <person name="Cavanaugh K."/>
            <person name="Han R."/>
            <person name="Bertier L."/>
            <person name="Beede B."/>
            <person name="Kafkas S."/>
            <person name="Golino D."/>
            <person name="Preece J."/>
            <person name="Michelmore R."/>
        </authorList>
    </citation>
    <scope>NUCLEOTIDE SEQUENCE [LARGE SCALE GENOMIC DNA]</scope>
</reference>
<proteinExistence type="predicted"/>